<keyword evidence="5" id="KW-1185">Reference proteome</keyword>
<evidence type="ECO:0000313" key="5">
    <source>
        <dbReference type="Proteomes" id="UP001589818"/>
    </source>
</evidence>
<dbReference type="Pfam" id="PF17390">
    <property type="entry name" value="Bac_rhamnosid_C"/>
    <property type="match status" value="1"/>
</dbReference>
<sequence length="698" mass="81235">MSNQQSKATWIWYPDDYELWLHASVSVKRQFRGYICPPFWRLDTAYSNVSFRKTFELEKPERLTLSVQGMFVLHMDGSMTPTPYERTPVTSVLLPAGKHELTVKVYNDRMIPAVYAEGETIVSDGSWEVTCYDAKWVKAASSNLNDIAYPPADFRFAYQSLEPVSVTHIEGATLLDFGRETFGCVRFEGMAGKGKLRLYYGESLGEAMAGEEAETFDELEIAHDRPQLFVTPVTRAFRYIQLQADEGLSWEAVTHDYEYLPLERRGSFRCSDERINQIWDVSVYTLHLNTREFMYDGMKRDRWVWSGDAYQSFLMNNYVFFDQDVTKRTLIALRGKDPVQLHLNTIMDYTFYWFIAYYDYFMATGDLSFVEASYPKMLSLMDFCLNRRNGEGFMEGHPEDWVFIDWADMDNRGEVAAEQLLFCRSLETMAIVAKELGDLENGERFHRLATELRTRIFELFWDEDQGGLIHGRLDGQLNKRILKYPNMFALRLDYLNDDQKQLVRENVMLNASVQKIKTPYMRFYELEAMCEIGELDYVLREMRDYWGGMLDLGATTFWEEYDPALPIEEQYHMYGDKYRKSLCHAWGAAPIYLLGKYTLGIQPQAPGFSRYLVEPKLGDLDWIEGTVPTPDGEIKVFMNQTRLSVVTNRSGIGLLRFTSTGRPSVNEGELRLIGHGRYELELPNTDYRYEIMLCQENE</sequence>
<organism evidence="4 5">
    <name type="scientific">Paenibacillus mendelii</name>
    <dbReference type="NCBI Taxonomy" id="206163"/>
    <lineage>
        <taxon>Bacteria</taxon>
        <taxon>Bacillati</taxon>
        <taxon>Bacillota</taxon>
        <taxon>Bacilli</taxon>
        <taxon>Bacillales</taxon>
        <taxon>Paenibacillaceae</taxon>
        <taxon>Paenibacillus</taxon>
    </lineage>
</organism>
<feature type="domain" description="Alpha-L-rhamnosidase C-terminal" evidence="2">
    <location>
        <begin position="600"/>
        <end position="638"/>
    </location>
</feature>
<dbReference type="Gene3D" id="2.60.120.260">
    <property type="entry name" value="Galactose-binding domain-like"/>
    <property type="match status" value="2"/>
</dbReference>
<dbReference type="InterPro" id="IPR012341">
    <property type="entry name" value="6hp_glycosidase-like_sf"/>
</dbReference>
<dbReference type="SUPFAM" id="SSF48208">
    <property type="entry name" value="Six-hairpin glycosidases"/>
    <property type="match status" value="1"/>
</dbReference>
<proteinExistence type="predicted"/>
<reference evidence="4 5" key="1">
    <citation type="submission" date="2024-09" db="EMBL/GenBank/DDBJ databases">
        <authorList>
            <person name="Sun Q."/>
            <person name="Mori K."/>
        </authorList>
    </citation>
    <scope>NUCLEOTIDE SEQUENCE [LARGE SCALE GENOMIC DNA]</scope>
    <source>
        <strain evidence="4 5">CCM 4839</strain>
    </source>
</reference>
<gene>
    <name evidence="4" type="ORF">ACFFJ8_00800</name>
</gene>
<dbReference type="Pfam" id="PF21209">
    <property type="entry name" value="Bac_rhamnosid-like_N"/>
    <property type="match status" value="1"/>
</dbReference>
<dbReference type="Gene3D" id="1.50.10.10">
    <property type="match status" value="1"/>
</dbReference>
<dbReference type="Proteomes" id="UP001589818">
    <property type="component" value="Unassembled WGS sequence"/>
</dbReference>
<feature type="domain" description="Alpha-rhamnosidase-like N-terminal" evidence="3">
    <location>
        <begin position="49"/>
        <end position="241"/>
    </location>
</feature>
<evidence type="ECO:0000313" key="4">
    <source>
        <dbReference type="EMBL" id="MFC0389905.1"/>
    </source>
</evidence>
<dbReference type="InterPro" id="IPR008928">
    <property type="entry name" value="6-hairpin_glycosidase_sf"/>
</dbReference>
<dbReference type="Gene3D" id="2.60.420.10">
    <property type="entry name" value="Maltose phosphorylase, domain 3"/>
    <property type="match status" value="1"/>
</dbReference>
<dbReference type="PANTHER" id="PTHR34987:SF6">
    <property type="entry name" value="ALPHA-L-RHAMNOSIDASE SIX-HAIRPIN GLYCOSIDASE DOMAIN-CONTAINING PROTEIN"/>
    <property type="match status" value="1"/>
</dbReference>
<feature type="domain" description="Alpha-L-rhamnosidase six-hairpin glycosidase" evidence="1">
    <location>
        <begin position="264"/>
        <end position="596"/>
    </location>
</feature>
<dbReference type="Pfam" id="PF17389">
    <property type="entry name" value="Bac_rhamnosid6H"/>
    <property type="match status" value="1"/>
</dbReference>
<protein>
    <submittedName>
        <fullName evidence="4">Alpha-L-rhamnosidase C-terminal domain-containing protein</fullName>
    </submittedName>
</protein>
<evidence type="ECO:0000259" key="1">
    <source>
        <dbReference type="Pfam" id="PF17389"/>
    </source>
</evidence>
<accession>A0ABV6J4R5</accession>
<dbReference type="RefSeq" id="WP_204821867.1">
    <property type="nucleotide sequence ID" value="NZ_JANHOF010000015.1"/>
</dbReference>
<dbReference type="PANTHER" id="PTHR34987">
    <property type="entry name" value="C, PUTATIVE (AFU_ORTHOLOGUE AFUA_3G02880)-RELATED"/>
    <property type="match status" value="1"/>
</dbReference>
<comment type="caution">
    <text evidence="4">The sequence shown here is derived from an EMBL/GenBank/DDBJ whole genome shotgun (WGS) entry which is preliminary data.</text>
</comment>
<dbReference type="InterPro" id="IPR035398">
    <property type="entry name" value="Bac_rhamnosid_C"/>
</dbReference>
<evidence type="ECO:0000259" key="2">
    <source>
        <dbReference type="Pfam" id="PF17390"/>
    </source>
</evidence>
<dbReference type="InterPro" id="IPR048932">
    <property type="entry name" value="Rhamnosid-like_N_bacteroidetes"/>
</dbReference>
<dbReference type="EMBL" id="JBHLVF010000003">
    <property type="protein sequence ID" value="MFC0389905.1"/>
    <property type="molecule type" value="Genomic_DNA"/>
</dbReference>
<dbReference type="InterPro" id="IPR035396">
    <property type="entry name" value="Bac_rhamnosid6H"/>
</dbReference>
<evidence type="ECO:0000259" key="3">
    <source>
        <dbReference type="Pfam" id="PF21209"/>
    </source>
</evidence>
<name>A0ABV6J4R5_9BACL</name>